<accession>A0A914CMS9</accession>
<sequence length="126" mass="14601">MDLLKALRLLKIAWNRVKQATIQHCFHHAGFVDNNRGLSEEADEDEPEMEELIGLWQELVIRDRTDGAEIDEYMDIEGEKMEPSEPDVMELSEPEEMEPIAVGPSEMTRRKSAVILKKMSINRYNK</sequence>
<proteinExistence type="predicted"/>
<organism evidence="2 3">
    <name type="scientific">Acrobeloides nanus</name>
    <dbReference type="NCBI Taxonomy" id="290746"/>
    <lineage>
        <taxon>Eukaryota</taxon>
        <taxon>Metazoa</taxon>
        <taxon>Ecdysozoa</taxon>
        <taxon>Nematoda</taxon>
        <taxon>Chromadorea</taxon>
        <taxon>Rhabditida</taxon>
        <taxon>Tylenchina</taxon>
        <taxon>Cephalobomorpha</taxon>
        <taxon>Cephaloboidea</taxon>
        <taxon>Cephalobidae</taxon>
        <taxon>Acrobeloides</taxon>
    </lineage>
</organism>
<feature type="region of interest" description="Disordered" evidence="1">
    <location>
        <begin position="77"/>
        <end position="105"/>
    </location>
</feature>
<dbReference type="AlphaFoldDB" id="A0A914CMS9"/>
<dbReference type="Proteomes" id="UP000887540">
    <property type="component" value="Unplaced"/>
</dbReference>
<keyword evidence="2" id="KW-1185">Reference proteome</keyword>
<name>A0A914CMS9_9BILA</name>
<dbReference type="WBParaSite" id="ACRNAN_scaffold12326.g18165.t1">
    <property type="protein sequence ID" value="ACRNAN_scaffold12326.g18165.t1"/>
    <property type="gene ID" value="ACRNAN_scaffold12326.g18165"/>
</dbReference>
<protein>
    <submittedName>
        <fullName evidence="3">Uncharacterized protein</fullName>
    </submittedName>
</protein>
<feature type="compositionally biased region" description="Acidic residues" evidence="1">
    <location>
        <begin position="84"/>
        <end position="98"/>
    </location>
</feature>
<reference evidence="3" key="1">
    <citation type="submission" date="2022-11" db="UniProtKB">
        <authorList>
            <consortium name="WormBaseParasite"/>
        </authorList>
    </citation>
    <scope>IDENTIFICATION</scope>
</reference>
<evidence type="ECO:0000256" key="1">
    <source>
        <dbReference type="SAM" id="MobiDB-lite"/>
    </source>
</evidence>
<evidence type="ECO:0000313" key="2">
    <source>
        <dbReference type="Proteomes" id="UP000887540"/>
    </source>
</evidence>
<evidence type="ECO:0000313" key="3">
    <source>
        <dbReference type="WBParaSite" id="ACRNAN_scaffold12326.g18165.t1"/>
    </source>
</evidence>